<keyword evidence="4 6" id="KW-1133">Transmembrane helix</keyword>
<feature type="domain" description="Sulfatase N-terminal" evidence="7">
    <location>
        <begin position="280"/>
        <end position="571"/>
    </location>
</feature>
<feature type="transmembrane region" description="Helical" evidence="6">
    <location>
        <begin position="168"/>
        <end position="186"/>
    </location>
</feature>
<evidence type="ECO:0000256" key="6">
    <source>
        <dbReference type="SAM" id="Phobius"/>
    </source>
</evidence>
<accession>A0A0T5VVR7</accession>
<proteinExistence type="predicted"/>
<feature type="transmembrane region" description="Helical" evidence="6">
    <location>
        <begin position="57"/>
        <end position="83"/>
    </location>
</feature>
<dbReference type="PANTHER" id="PTHR47371:SF3">
    <property type="entry name" value="PHOSPHOGLYCEROL TRANSFERASE I"/>
    <property type="match status" value="1"/>
</dbReference>
<keyword evidence="5 6" id="KW-0472">Membrane</keyword>
<name>A0A0T5VVR7_9SPHI</name>
<dbReference type="Pfam" id="PF00884">
    <property type="entry name" value="Sulfatase"/>
    <property type="match status" value="1"/>
</dbReference>
<dbReference type="InterPro" id="IPR017850">
    <property type="entry name" value="Alkaline_phosphatase_core_sf"/>
</dbReference>
<evidence type="ECO:0000256" key="3">
    <source>
        <dbReference type="ARBA" id="ARBA00022692"/>
    </source>
</evidence>
<dbReference type="Proteomes" id="UP000051950">
    <property type="component" value="Unassembled WGS sequence"/>
</dbReference>
<dbReference type="InterPro" id="IPR000917">
    <property type="entry name" value="Sulfatase_N"/>
</dbReference>
<organism evidence="8 9">
    <name type="scientific">Pedobacter ginsenosidimutans</name>
    <dbReference type="NCBI Taxonomy" id="687842"/>
    <lineage>
        <taxon>Bacteria</taxon>
        <taxon>Pseudomonadati</taxon>
        <taxon>Bacteroidota</taxon>
        <taxon>Sphingobacteriia</taxon>
        <taxon>Sphingobacteriales</taxon>
        <taxon>Sphingobacteriaceae</taxon>
        <taxon>Pedobacter</taxon>
    </lineage>
</organism>
<evidence type="ECO:0000256" key="4">
    <source>
        <dbReference type="ARBA" id="ARBA00022989"/>
    </source>
</evidence>
<comment type="caution">
    <text evidence="8">The sequence shown here is derived from an EMBL/GenBank/DDBJ whole genome shotgun (WGS) entry which is preliminary data.</text>
</comment>
<dbReference type="InterPro" id="IPR050448">
    <property type="entry name" value="OpgB/LTA_synthase_biosynth"/>
</dbReference>
<feature type="transmembrane region" description="Helical" evidence="6">
    <location>
        <begin position="16"/>
        <end position="37"/>
    </location>
</feature>
<dbReference type="AlphaFoldDB" id="A0A0T5VVR7"/>
<keyword evidence="8" id="KW-0808">Transferase</keyword>
<reference evidence="8 9" key="1">
    <citation type="submission" date="2015-11" db="EMBL/GenBank/DDBJ databases">
        <title>Sequence of Pedobacter ginsenosidimutans.</title>
        <authorList>
            <person name="Carson E."/>
            <person name="Keyser V."/>
            <person name="Newman J."/>
            <person name="Miller J."/>
        </authorList>
    </citation>
    <scope>NUCLEOTIDE SEQUENCE [LARGE SCALE GENOMIC DNA]</scope>
    <source>
        <strain evidence="8 9">KACC 14530</strain>
    </source>
</reference>
<evidence type="ECO:0000256" key="1">
    <source>
        <dbReference type="ARBA" id="ARBA00004651"/>
    </source>
</evidence>
<dbReference type="PANTHER" id="PTHR47371">
    <property type="entry name" value="LIPOTEICHOIC ACID SYNTHASE"/>
    <property type="match status" value="1"/>
</dbReference>
<evidence type="ECO:0000256" key="5">
    <source>
        <dbReference type="ARBA" id="ARBA00023136"/>
    </source>
</evidence>
<dbReference type="STRING" id="687842.ASU31_01300"/>
<keyword evidence="3 6" id="KW-0812">Transmembrane</keyword>
<dbReference type="GO" id="GO:0005886">
    <property type="term" value="C:plasma membrane"/>
    <property type="evidence" value="ECO:0007669"/>
    <property type="project" value="UniProtKB-SubCell"/>
</dbReference>
<keyword evidence="9" id="KW-1185">Reference proteome</keyword>
<evidence type="ECO:0000313" key="8">
    <source>
        <dbReference type="EMBL" id="KRT17958.1"/>
    </source>
</evidence>
<dbReference type="GO" id="GO:0016740">
    <property type="term" value="F:transferase activity"/>
    <property type="evidence" value="ECO:0007669"/>
    <property type="project" value="UniProtKB-KW"/>
</dbReference>
<feature type="transmembrane region" description="Helical" evidence="6">
    <location>
        <begin position="95"/>
        <end position="120"/>
    </location>
</feature>
<evidence type="ECO:0000256" key="2">
    <source>
        <dbReference type="ARBA" id="ARBA00022475"/>
    </source>
</evidence>
<comment type="subcellular location">
    <subcellularLocation>
        <location evidence="1">Cell membrane</location>
        <topology evidence="1">Multi-pass membrane protein</topology>
    </subcellularLocation>
</comment>
<dbReference type="SUPFAM" id="SSF53649">
    <property type="entry name" value="Alkaline phosphatase-like"/>
    <property type="match status" value="1"/>
</dbReference>
<protein>
    <submittedName>
        <fullName evidence="8">Phosphoglycerol transferase</fullName>
    </submittedName>
</protein>
<dbReference type="Gene3D" id="3.40.720.10">
    <property type="entry name" value="Alkaline Phosphatase, subunit A"/>
    <property type="match status" value="1"/>
</dbReference>
<gene>
    <name evidence="8" type="ORF">ASU31_01300</name>
</gene>
<feature type="transmembrane region" description="Helical" evidence="6">
    <location>
        <begin position="140"/>
        <end position="159"/>
    </location>
</feature>
<evidence type="ECO:0000313" key="9">
    <source>
        <dbReference type="Proteomes" id="UP000051950"/>
    </source>
</evidence>
<sequence>MYKRKSLIMISRFKSATIVFLQIALVWLIALIVIRVVEVVVNGLIHQFPAKLFSFMLWSWLADLSFWLKWLIFEFILFVPLFFVHPKLAKVSFKVFVAITIFIQLVLCQYFATALVPLGADFYGYSFADIKQTVGASGAVSLPLILSFLFVIVLLVVALKRLPNHIKVPLWLAWSLPILSVFYLMTSGEEHLFKKNFENLFVNNLALNKADYFFSSSYIHFYPGDEDVDIYADAYIGDYGDGSIAPAIFSYLGGSEYPFYRKANDRDVLTPFFNKANGKPNLVIIIVEGLGRAFTNEGAYLGNFTPFIDSLANKGLYWKNFLSAGGRTFAVLPSLMGSLPFGKNGFLEQGRQMPDHLSLFSLLKFNGYKTSFYYGGDAGFDNMNLFLQKNSVDEIRDLKSFSAGYAKLPAENGFSWGYGDQELYRYYLANRPSKAAKPAELNVILTVTTHNPFLINEQEKYNSRFEQRMTDLGFDEAKKDNYRNYKNQYGTILYADDALKSFFNNYKKREDYTNTIFVITGDHRMPEIPMSNKIDRYHVPLIIYSPLLKRSAQFASISTHFDITPSLLAYLQSGYGIDLPGAVSWLGSGLDTARSFRNVHSYPLIQTKTEMVDFIQGSYHLNGTSLYQIGDNMQEELVRDEVSYERIKNAFESFKRKNAGLGSKARVLPPSVILKYRPTKK</sequence>
<dbReference type="CDD" id="cd16015">
    <property type="entry name" value="LTA_synthase"/>
    <property type="match status" value="1"/>
</dbReference>
<evidence type="ECO:0000259" key="7">
    <source>
        <dbReference type="Pfam" id="PF00884"/>
    </source>
</evidence>
<keyword evidence="2" id="KW-1003">Cell membrane</keyword>
<dbReference type="EMBL" id="LMZQ01000001">
    <property type="protein sequence ID" value="KRT17958.1"/>
    <property type="molecule type" value="Genomic_DNA"/>
</dbReference>